<dbReference type="OrthoDB" id="20273at2759"/>
<keyword evidence="8 12" id="KW-0256">Endoplasmic reticulum</keyword>
<comment type="function">
    <text evidence="9 12">Involved in protein N-glycosylation. Essential for the second step of the dolichol-linked oligosaccharide pathway.</text>
</comment>
<gene>
    <name evidence="12" type="primary">ALG13</name>
    <name evidence="14" type="ORF">FIBSPDRAFT_788979</name>
</gene>
<dbReference type="InterPro" id="IPR039042">
    <property type="entry name" value="Alg13-like"/>
</dbReference>
<dbReference type="EC" id="2.4.1.141" evidence="4 12"/>
<evidence type="ECO:0000256" key="5">
    <source>
        <dbReference type="ARBA" id="ARBA00017468"/>
    </source>
</evidence>
<dbReference type="Proteomes" id="UP000076532">
    <property type="component" value="Unassembled WGS sequence"/>
</dbReference>
<evidence type="ECO:0000259" key="13">
    <source>
        <dbReference type="Pfam" id="PF04101"/>
    </source>
</evidence>
<keyword evidence="6 12" id="KW-0328">Glycosyltransferase</keyword>
<dbReference type="AlphaFoldDB" id="A0A166JDD9"/>
<evidence type="ECO:0000256" key="2">
    <source>
        <dbReference type="ARBA" id="ARBA00006962"/>
    </source>
</evidence>
<evidence type="ECO:0000256" key="12">
    <source>
        <dbReference type="RuleBase" id="RU362128"/>
    </source>
</evidence>
<dbReference type="GO" id="GO:0004577">
    <property type="term" value="F:N-acetylglucosaminyldiphosphodolichol N-acetylglucosaminyltransferase activity"/>
    <property type="evidence" value="ECO:0007669"/>
    <property type="project" value="UniProtKB-EC"/>
</dbReference>
<keyword evidence="7 12" id="KW-0808">Transferase</keyword>
<dbReference type="GO" id="GO:0006488">
    <property type="term" value="P:dolichol-linked oligosaccharide biosynthetic process"/>
    <property type="evidence" value="ECO:0007669"/>
    <property type="project" value="InterPro"/>
</dbReference>
<evidence type="ECO:0000256" key="9">
    <source>
        <dbReference type="ARBA" id="ARBA00024804"/>
    </source>
</evidence>
<evidence type="ECO:0000256" key="8">
    <source>
        <dbReference type="ARBA" id="ARBA00022824"/>
    </source>
</evidence>
<accession>A0A166JDD9</accession>
<dbReference type="EMBL" id="KV417552">
    <property type="protein sequence ID" value="KZP20744.1"/>
    <property type="molecule type" value="Genomic_DNA"/>
</dbReference>
<dbReference type="SUPFAM" id="SSF53756">
    <property type="entry name" value="UDP-Glycosyltransferase/glycogen phosphorylase"/>
    <property type="match status" value="1"/>
</dbReference>
<feature type="domain" description="Glycosyl transferase family 28 C-terminal" evidence="13">
    <location>
        <begin position="3"/>
        <end position="144"/>
    </location>
</feature>
<evidence type="ECO:0000313" key="14">
    <source>
        <dbReference type="EMBL" id="KZP20744.1"/>
    </source>
</evidence>
<evidence type="ECO:0000256" key="10">
    <source>
        <dbReference type="ARBA" id="ARBA00032061"/>
    </source>
</evidence>
<sequence>MLAFVTVGSTKFDALINSTLSEPVLNALRSKGFTSLVVQSGNSPVDVSGGTTADSVTRLQKSGLDIEIWKFKPSLEPEYERADLIISHAGSGTILDVLRRHKHLIVVPNPTLLDNHQEDLATSLGGLGHLKAATVENLPEAIEAFDSYVVPFPDFEPSRFQQVMDQEMGFE</sequence>
<evidence type="ECO:0000313" key="15">
    <source>
        <dbReference type="Proteomes" id="UP000076532"/>
    </source>
</evidence>
<proteinExistence type="inferred from homology"/>
<organism evidence="14 15">
    <name type="scientific">Athelia psychrophila</name>
    <dbReference type="NCBI Taxonomy" id="1759441"/>
    <lineage>
        <taxon>Eukaryota</taxon>
        <taxon>Fungi</taxon>
        <taxon>Dikarya</taxon>
        <taxon>Basidiomycota</taxon>
        <taxon>Agaricomycotina</taxon>
        <taxon>Agaricomycetes</taxon>
        <taxon>Agaricomycetidae</taxon>
        <taxon>Atheliales</taxon>
        <taxon>Atheliaceae</taxon>
        <taxon>Athelia</taxon>
    </lineage>
</organism>
<evidence type="ECO:0000256" key="7">
    <source>
        <dbReference type="ARBA" id="ARBA00022679"/>
    </source>
</evidence>
<name>A0A166JDD9_9AGAM</name>
<evidence type="ECO:0000256" key="6">
    <source>
        <dbReference type="ARBA" id="ARBA00022676"/>
    </source>
</evidence>
<dbReference type="Gene3D" id="3.40.50.2000">
    <property type="entry name" value="Glycogen Phosphorylase B"/>
    <property type="match status" value="1"/>
</dbReference>
<dbReference type="PANTHER" id="PTHR12867">
    <property type="entry name" value="GLYCOSYL TRANSFERASE-RELATED"/>
    <property type="match status" value="1"/>
</dbReference>
<comment type="similarity">
    <text evidence="2 12">Belongs to the glycosyltransferase 28 family.</text>
</comment>
<evidence type="ECO:0000256" key="11">
    <source>
        <dbReference type="ARBA" id="ARBA00048184"/>
    </source>
</evidence>
<evidence type="ECO:0000256" key="4">
    <source>
        <dbReference type="ARBA" id="ARBA00012614"/>
    </source>
</evidence>
<dbReference type="STRING" id="436010.A0A166JDD9"/>
<keyword evidence="15" id="KW-1185">Reference proteome</keyword>
<evidence type="ECO:0000256" key="3">
    <source>
        <dbReference type="ARBA" id="ARBA00011198"/>
    </source>
</evidence>
<comment type="subunit">
    <text evidence="3 12">Heterodimer with ALG14 to form a functional enzyme.</text>
</comment>
<comment type="subcellular location">
    <subcellularLocation>
        <location evidence="1 12">Endoplasmic reticulum</location>
    </subcellularLocation>
</comment>
<dbReference type="PANTHER" id="PTHR12867:SF6">
    <property type="entry name" value="N-ACETYLGLUCOSAMINYLDIPHOSPHODOLICHOL N-ACETYLGLUCOSAMINYLTRANSFERASE"/>
    <property type="match status" value="1"/>
</dbReference>
<protein>
    <recommendedName>
        <fullName evidence="5 12">UDP-N-acetylglucosamine transferase subunit ALG13</fullName>
        <ecNumber evidence="4 12">2.4.1.141</ecNumber>
    </recommendedName>
    <alternativeName>
        <fullName evidence="10 12">Asparagine-linked glycosylation protein 13</fullName>
    </alternativeName>
</protein>
<dbReference type="Pfam" id="PF04101">
    <property type="entry name" value="Glyco_tran_28_C"/>
    <property type="match status" value="1"/>
</dbReference>
<dbReference type="GO" id="GO:0005783">
    <property type="term" value="C:endoplasmic reticulum"/>
    <property type="evidence" value="ECO:0007669"/>
    <property type="project" value="UniProtKB-SubCell"/>
</dbReference>
<evidence type="ECO:0000256" key="1">
    <source>
        <dbReference type="ARBA" id="ARBA00004240"/>
    </source>
</evidence>
<comment type="catalytic activity">
    <reaction evidence="11">
        <text>an N-acetyl-alpha-D-glucosaminyl-diphospho-di-trans,poly-cis-dolichol + UDP-N-acetyl-alpha-D-glucosamine = an N,N'-diacetylchitobiosyl-diphospho-di-trans,poly-cis-dolichol + UDP + H(+)</text>
        <dbReference type="Rhea" id="RHEA:23380"/>
        <dbReference type="Rhea" id="RHEA-COMP:19507"/>
        <dbReference type="Rhea" id="RHEA-COMP:19510"/>
        <dbReference type="ChEBI" id="CHEBI:15378"/>
        <dbReference type="ChEBI" id="CHEBI:57269"/>
        <dbReference type="ChEBI" id="CHEBI:57705"/>
        <dbReference type="ChEBI" id="CHEBI:58223"/>
        <dbReference type="ChEBI" id="CHEBI:58427"/>
        <dbReference type="EC" id="2.4.1.141"/>
    </reaction>
</comment>
<dbReference type="InterPro" id="IPR007235">
    <property type="entry name" value="Glyco_trans_28_C"/>
</dbReference>
<reference evidence="14 15" key="1">
    <citation type="journal article" date="2016" name="Mol. Biol. Evol.">
        <title>Comparative Genomics of Early-Diverging Mushroom-Forming Fungi Provides Insights into the Origins of Lignocellulose Decay Capabilities.</title>
        <authorList>
            <person name="Nagy L.G."/>
            <person name="Riley R."/>
            <person name="Tritt A."/>
            <person name="Adam C."/>
            <person name="Daum C."/>
            <person name="Floudas D."/>
            <person name="Sun H."/>
            <person name="Yadav J.S."/>
            <person name="Pangilinan J."/>
            <person name="Larsson K.H."/>
            <person name="Matsuura K."/>
            <person name="Barry K."/>
            <person name="Labutti K."/>
            <person name="Kuo R."/>
            <person name="Ohm R.A."/>
            <person name="Bhattacharya S.S."/>
            <person name="Shirouzu T."/>
            <person name="Yoshinaga Y."/>
            <person name="Martin F.M."/>
            <person name="Grigoriev I.V."/>
            <person name="Hibbett D.S."/>
        </authorList>
    </citation>
    <scope>NUCLEOTIDE SEQUENCE [LARGE SCALE GENOMIC DNA]</scope>
    <source>
        <strain evidence="14 15">CBS 109695</strain>
    </source>
</reference>